<organism evidence="2 3">
    <name type="scientific">Flavilitoribacter nigricans (strain ATCC 23147 / DSM 23189 / NBRC 102662 / NCIMB 1420 / SS-2)</name>
    <name type="common">Lewinella nigricans</name>
    <dbReference type="NCBI Taxonomy" id="1122177"/>
    <lineage>
        <taxon>Bacteria</taxon>
        <taxon>Pseudomonadati</taxon>
        <taxon>Bacteroidota</taxon>
        <taxon>Saprospiria</taxon>
        <taxon>Saprospirales</taxon>
        <taxon>Lewinellaceae</taxon>
        <taxon>Flavilitoribacter</taxon>
    </lineage>
</organism>
<name>A0A2D0MXW8_FLAN2</name>
<dbReference type="InterPro" id="IPR013216">
    <property type="entry name" value="Methyltransf_11"/>
</dbReference>
<sequence>MAFKKWMLKAAVQKTISLLPYRNQINFWFQKHVTKGVQLDADHLHWKLTHARDHIRYWHKYLREQGPVCLELGTGWYPIVPILLYLHGARKIQTIDLNAHLTKETLQISVEKLQEEHESGRLTQQFPEMRAARWQHFQKTAAALDTLSLSEALAELQIETIVGDARQLPMPEYTFDLICSNNTFEHIFPEVLAGILKEFRRVLKSEGVMSHFIDLSDHFAHFDTSINIYNFLRFSQRTWDRIDNDIQPQNRWRWPQYKALYDELEIPIREEVVRPGNPDLLARVPVHEEWGRFTTEELAISHGYLIS</sequence>
<dbReference type="SUPFAM" id="SSF53335">
    <property type="entry name" value="S-adenosyl-L-methionine-dependent methyltransferases"/>
    <property type="match status" value="1"/>
</dbReference>
<evidence type="ECO:0000313" key="3">
    <source>
        <dbReference type="Proteomes" id="UP000223913"/>
    </source>
</evidence>
<dbReference type="Proteomes" id="UP000223913">
    <property type="component" value="Unassembled WGS sequence"/>
</dbReference>
<accession>A0A2D0MXW8</accession>
<gene>
    <name evidence="2" type="ORF">CRP01_39080</name>
</gene>
<dbReference type="InterPro" id="IPR029063">
    <property type="entry name" value="SAM-dependent_MTases_sf"/>
</dbReference>
<feature type="domain" description="Methyltransferase type 11" evidence="1">
    <location>
        <begin position="154"/>
        <end position="209"/>
    </location>
</feature>
<dbReference type="RefSeq" id="WP_099155543.1">
    <property type="nucleotide sequence ID" value="NZ_PDUD01000064.1"/>
</dbReference>
<dbReference type="EMBL" id="PDUD01000064">
    <property type="protein sequence ID" value="PHN01085.1"/>
    <property type="molecule type" value="Genomic_DNA"/>
</dbReference>
<evidence type="ECO:0000313" key="2">
    <source>
        <dbReference type="EMBL" id="PHN01085.1"/>
    </source>
</evidence>
<dbReference type="Gene3D" id="3.40.50.150">
    <property type="entry name" value="Vaccinia Virus protein VP39"/>
    <property type="match status" value="1"/>
</dbReference>
<protein>
    <recommendedName>
        <fullName evidence="1">Methyltransferase type 11 domain-containing protein</fullName>
    </recommendedName>
</protein>
<comment type="caution">
    <text evidence="2">The sequence shown here is derived from an EMBL/GenBank/DDBJ whole genome shotgun (WGS) entry which is preliminary data.</text>
</comment>
<proteinExistence type="predicted"/>
<evidence type="ECO:0000259" key="1">
    <source>
        <dbReference type="Pfam" id="PF08241"/>
    </source>
</evidence>
<dbReference type="GO" id="GO:0008757">
    <property type="term" value="F:S-adenosylmethionine-dependent methyltransferase activity"/>
    <property type="evidence" value="ECO:0007669"/>
    <property type="project" value="InterPro"/>
</dbReference>
<dbReference type="AlphaFoldDB" id="A0A2D0MXW8"/>
<reference evidence="2 3" key="1">
    <citation type="submission" date="2017-10" db="EMBL/GenBank/DDBJ databases">
        <title>The draft genome sequence of Lewinella nigricans NBRC 102662.</title>
        <authorList>
            <person name="Wang K."/>
        </authorList>
    </citation>
    <scope>NUCLEOTIDE SEQUENCE [LARGE SCALE GENOMIC DNA]</scope>
    <source>
        <strain evidence="2 3">NBRC 102662</strain>
    </source>
</reference>
<dbReference type="CDD" id="cd02440">
    <property type="entry name" value="AdoMet_MTases"/>
    <property type="match status" value="1"/>
</dbReference>
<dbReference type="OrthoDB" id="1490915at2"/>
<dbReference type="Pfam" id="PF08241">
    <property type="entry name" value="Methyltransf_11"/>
    <property type="match status" value="1"/>
</dbReference>
<keyword evidence="3" id="KW-1185">Reference proteome</keyword>